<keyword evidence="9" id="KW-0739">Sodium transport</keyword>
<keyword evidence="13" id="KW-1185">Reference proteome</keyword>
<dbReference type="Pfam" id="PF00999">
    <property type="entry name" value="Na_H_Exchanger"/>
    <property type="match status" value="1"/>
</dbReference>
<gene>
    <name evidence="12" type="ORF">Fcan01_04356</name>
</gene>
<dbReference type="GO" id="GO:0051453">
    <property type="term" value="P:regulation of intracellular pH"/>
    <property type="evidence" value="ECO:0007669"/>
    <property type="project" value="TreeGrafter"/>
</dbReference>
<dbReference type="PANTHER" id="PTHR10110:SF86">
    <property type="entry name" value="SODIUM_HYDROGEN EXCHANGER 7"/>
    <property type="match status" value="1"/>
</dbReference>
<evidence type="ECO:0000256" key="4">
    <source>
        <dbReference type="ARBA" id="ARBA00022692"/>
    </source>
</evidence>
<keyword evidence="8 10" id="KW-0472">Membrane</keyword>
<dbReference type="GO" id="GO:0005886">
    <property type="term" value="C:plasma membrane"/>
    <property type="evidence" value="ECO:0007669"/>
    <property type="project" value="UniProtKB-SubCell"/>
</dbReference>
<dbReference type="GO" id="GO:0015386">
    <property type="term" value="F:potassium:proton antiporter activity"/>
    <property type="evidence" value="ECO:0007669"/>
    <property type="project" value="TreeGrafter"/>
</dbReference>
<dbReference type="InterPro" id="IPR014710">
    <property type="entry name" value="RmlC-like_jellyroll"/>
</dbReference>
<sequence length="1100" mass="123731">MIDEGGADIALDDDAFEFRQFCESSELLRQHSGNSSVVTAVCLERSDFDNNDLIQLLSIVIILGVGAFVREVLGRLPLKIPYTVAIFFVGLGVGRLSDEICPILDDFVAIVQLKPQLILSTFLPVLIFESAMEINIHTFRRTLPQILLLAGPGLLFSTFITAVVSIFLFIEYEWNFVEASLFGSIISATDPVAVVGLLRDLGAAESLSVLIEGESLLNDGIAVLLFKIFEELLVHNDHEGGWGTVVLSGFLKFLLIGVGGPVFGFVCAKITIFCLSKVFNDPSVEVSITLASAYLTFYVGEEVLGVSGILAVVLLGLTLKANHCISPQSEVPLHHFWEVIGYMANTLLFFLIGLIIGRKAFLFLDGMDFPYLFALYASVILIRFLMLVLLKPILHKFGYGFDWKTLSVVSWGGLRGAVGLCLALEVYEEPHLCTIDKLGPKVLFQTAGIVILTLLLNATTTKKLMQVLNMTTISQRHRADMEDNLQYLEITRRKYFRGLRHHPDYANADWNSVRKFTFIESELYPVDKKETEKNPSMKREINTIEDTMKKASAIKVDFSVKEEPENGAEFRNQLNEDDRLRLLKAFKISFRRQYEQGVIQGSVLKYVLEVCNRIEDTPSKLPTCTDVMNRWSLEKRNGKTVPCGRILKFSRIFAYFVQESEKEKVHLSLQVGKGFVSAIEQVVNLIPKMFHDFKDMEKVRFMKRILEREKFATILQLGSLQMSYQKIAVAAKSRYAARLVINQMQATLLDLRHDGLIERDDADILMLSLEHLIKKLHKFPKIIGVSSPETFLANLSWFRRMLQPKSFEFLQSKAVLLNFLPGDTIYKIGDLPHGVYLIITGLAKVGFIASERLKMARMRYGMFPICEILEELEFKDSFSDIIGPGGIVGELGFLKKECRSSSVTCETFLTAYFFPSDALDQVAQASLMSFPGDDLLLHLWASWGFKVACSLCQYLPQFQNWSMERIKGYLEGGFVPAINPLSVYHLPDFTSDAVVIEGYFVDNDSKELFIAPCLIPRECNSIISKFNPLTVNRLFVIPHEDVSHVLLRQYMGSSNALISRALGKLENKKIPSGKQRLDPRQRRMSLAIASTSALGGQETE</sequence>
<dbReference type="GO" id="GO:0098719">
    <property type="term" value="P:sodium ion import across plasma membrane"/>
    <property type="evidence" value="ECO:0007669"/>
    <property type="project" value="TreeGrafter"/>
</dbReference>
<evidence type="ECO:0000313" key="13">
    <source>
        <dbReference type="Proteomes" id="UP000198287"/>
    </source>
</evidence>
<dbReference type="SUPFAM" id="SSF51206">
    <property type="entry name" value="cAMP-binding domain-like"/>
    <property type="match status" value="1"/>
</dbReference>
<organism evidence="12 13">
    <name type="scientific">Folsomia candida</name>
    <name type="common">Springtail</name>
    <dbReference type="NCBI Taxonomy" id="158441"/>
    <lineage>
        <taxon>Eukaryota</taxon>
        <taxon>Metazoa</taxon>
        <taxon>Ecdysozoa</taxon>
        <taxon>Arthropoda</taxon>
        <taxon>Hexapoda</taxon>
        <taxon>Collembola</taxon>
        <taxon>Entomobryomorpha</taxon>
        <taxon>Isotomoidea</taxon>
        <taxon>Isotomidae</taxon>
        <taxon>Proisotominae</taxon>
        <taxon>Folsomia</taxon>
    </lineage>
</organism>
<evidence type="ECO:0000256" key="3">
    <source>
        <dbReference type="ARBA" id="ARBA00022475"/>
    </source>
</evidence>
<dbReference type="AlphaFoldDB" id="A0A226EUA8"/>
<feature type="transmembrane region" description="Helical" evidence="10">
    <location>
        <begin position="53"/>
        <end position="73"/>
    </location>
</feature>
<reference evidence="12 13" key="1">
    <citation type="submission" date="2015-12" db="EMBL/GenBank/DDBJ databases">
        <title>The genome of Folsomia candida.</title>
        <authorList>
            <person name="Faddeeva A."/>
            <person name="Derks M.F."/>
            <person name="Anvar Y."/>
            <person name="Smit S."/>
            <person name="Van Straalen N."/>
            <person name="Roelofs D."/>
        </authorList>
    </citation>
    <scope>NUCLEOTIDE SEQUENCE [LARGE SCALE GENOMIC DNA]</scope>
    <source>
        <strain evidence="12 13">VU population</strain>
        <tissue evidence="12">Whole body</tissue>
    </source>
</reference>
<feature type="transmembrane region" description="Helical" evidence="10">
    <location>
        <begin position="80"/>
        <end position="97"/>
    </location>
</feature>
<keyword evidence="7" id="KW-0406">Ion transport</keyword>
<feature type="transmembrane region" description="Helical" evidence="10">
    <location>
        <begin position="369"/>
        <end position="388"/>
    </location>
</feature>
<feature type="domain" description="Cyclic nucleotide-binding" evidence="11">
    <location>
        <begin position="798"/>
        <end position="907"/>
    </location>
</feature>
<dbReference type="EMBL" id="LNIX01000002">
    <property type="protein sequence ID" value="OXA60206.1"/>
    <property type="molecule type" value="Genomic_DNA"/>
</dbReference>
<evidence type="ECO:0000313" key="12">
    <source>
        <dbReference type="EMBL" id="OXA60206.1"/>
    </source>
</evidence>
<keyword evidence="3" id="KW-1003">Cell membrane</keyword>
<dbReference type="CDD" id="cd00038">
    <property type="entry name" value="CAP_ED"/>
    <property type="match status" value="1"/>
</dbReference>
<evidence type="ECO:0000256" key="7">
    <source>
        <dbReference type="ARBA" id="ARBA00023065"/>
    </source>
</evidence>
<evidence type="ECO:0000256" key="1">
    <source>
        <dbReference type="ARBA" id="ARBA00004651"/>
    </source>
</evidence>
<feature type="transmembrane region" description="Helical" evidence="10">
    <location>
        <begin position="117"/>
        <end position="134"/>
    </location>
</feature>
<feature type="transmembrane region" description="Helical" evidence="10">
    <location>
        <begin position="253"/>
        <end position="275"/>
    </location>
</feature>
<dbReference type="Proteomes" id="UP000198287">
    <property type="component" value="Unassembled WGS sequence"/>
</dbReference>
<dbReference type="OrthoDB" id="441412at2759"/>
<keyword evidence="5 10" id="KW-1133">Transmembrane helix</keyword>
<evidence type="ECO:0000256" key="9">
    <source>
        <dbReference type="ARBA" id="ARBA00023201"/>
    </source>
</evidence>
<accession>A0A226EUA8</accession>
<evidence type="ECO:0000259" key="11">
    <source>
        <dbReference type="PROSITE" id="PS50042"/>
    </source>
</evidence>
<keyword evidence="4 10" id="KW-0812">Transmembrane</keyword>
<evidence type="ECO:0000256" key="5">
    <source>
        <dbReference type="ARBA" id="ARBA00022989"/>
    </source>
</evidence>
<dbReference type="Gene3D" id="6.10.140.1330">
    <property type="match status" value="1"/>
</dbReference>
<dbReference type="PANTHER" id="PTHR10110">
    <property type="entry name" value="SODIUM/HYDROGEN EXCHANGER"/>
    <property type="match status" value="1"/>
</dbReference>
<protein>
    <submittedName>
        <fullName evidence="12">Sodium/hydrogen exchanger 8</fullName>
    </submittedName>
</protein>
<comment type="caution">
    <text evidence="12">The sequence shown here is derived from an EMBL/GenBank/DDBJ whole genome shotgun (WGS) entry which is preliminary data.</text>
</comment>
<evidence type="ECO:0000256" key="8">
    <source>
        <dbReference type="ARBA" id="ARBA00023136"/>
    </source>
</evidence>
<dbReference type="InterPro" id="IPR006153">
    <property type="entry name" value="Cation/H_exchanger_TM"/>
</dbReference>
<dbReference type="InterPro" id="IPR018490">
    <property type="entry name" value="cNMP-bd_dom_sf"/>
</dbReference>
<dbReference type="InterPro" id="IPR000595">
    <property type="entry name" value="cNMP-bd_dom"/>
</dbReference>
<keyword evidence="2" id="KW-0813">Transport</keyword>
<feature type="transmembrane region" description="Helical" evidence="10">
    <location>
        <begin position="146"/>
        <end position="170"/>
    </location>
</feature>
<dbReference type="GO" id="GO:0015385">
    <property type="term" value="F:sodium:proton antiporter activity"/>
    <property type="evidence" value="ECO:0007669"/>
    <property type="project" value="InterPro"/>
</dbReference>
<evidence type="ECO:0000256" key="2">
    <source>
        <dbReference type="ARBA" id="ARBA00022448"/>
    </source>
</evidence>
<feature type="transmembrane region" description="Helical" evidence="10">
    <location>
        <begin position="295"/>
        <end position="319"/>
    </location>
</feature>
<evidence type="ECO:0000256" key="10">
    <source>
        <dbReference type="SAM" id="Phobius"/>
    </source>
</evidence>
<dbReference type="InterPro" id="IPR018422">
    <property type="entry name" value="Cation/H_exchanger_CPA1"/>
</dbReference>
<dbReference type="Pfam" id="PF00027">
    <property type="entry name" value="cNMP_binding"/>
    <property type="match status" value="1"/>
</dbReference>
<evidence type="ECO:0000256" key="6">
    <source>
        <dbReference type="ARBA" id="ARBA00023053"/>
    </source>
</evidence>
<dbReference type="PROSITE" id="PS50042">
    <property type="entry name" value="CNMP_BINDING_3"/>
    <property type="match status" value="1"/>
</dbReference>
<dbReference type="OMA" id="IEYIRKW"/>
<comment type="subcellular location">
    <subcellularLocation>
        <location evidence="1">Cell membrane</location>
        <topology evidence="1">Multi-pass membrane protein</topology>
    </subcellularLocation>
</comment>
<proteinExistence type="predicted"/>
<feature type="transmembrane region" description="Helical" evidence="10">
    <location>
        <begin position="339"/>
        <end position="357"/>
    </location>
</feature>
<name>A0A226EUA8_FOLCA</name>
<dbReference type="Gene3D" id="2.60.120.10">
    <property type="entry name" value="Jelly Rolls"/>
    <property type="match status" value="1"/>
</dbReference>
<keyword evidence="6" id="KW-0915">Sodium</keyword>